<dbReference type="Proteomes" id="UP000827092">
    <property type="component" value="Unassembled WGS sequence"/>
</dbReference>
<sequence length="105" mass="11946">MATVWRQKQTIEKKNIPKKREMDTFTFILAMKLQSLHNYIVSPSLGSGSVIKWFSFEMEDEKKMGGPLFFSSSGYILCHLLRGLSPLDLGLWPPLLDSQQPSLGK</sequence>
<keyword evidence="2" id="KW-1185">Reference proteome</keyword>
<evidence type="ECO:0000313" key="1">
    <source>
        <dbReference type="EMBL" id="KAG8200437.1"/>
    </source>
</evidence>
<proteinExistence type="predicted"/>
<comment type="caution">
    <text evidence="1">The sequence shown here is derived from an EMBL/GenBank/DDBJ whole genome shotgun (WGS) entry which is preliminary data.</text>
</comment>
<reference evidence="1 2" key="1">
    <citation type="journal article" date="2022" name="Nat. Ecol. Evol.">
        <title>A masculinizing supergene underlies an exaggerated male reproductive morph in a spider.</title>
        <authorList>
            <person name="Hendrickx F."/>
            <person name="De Corte Z."/>
            <person name="Sonet G."/>
            <person name="Van Belleghem S.M."/>
            <person name="Kostlbacher S."/>
            <person name="Vangestel C."/>
        </authorList>
    </citation>
    <scope>NUCLEOTIDE SEQUENCE [LARGE SCALE GENOMIC DNA]</scope>
    <source>
        <strain evidence="1">W744_W776</strain>
    </source>
</reference>
<dbReference type="AlphaFoldDB" id="A0AAV6VV86"/>
<organism evidence="1 2">
    <name type="scientific">Oedothorax gibbosus</name>
    <dbReference type="NCBI Taxonomy" id="931172"/>
    <lineage>
        <taxon>Eukaryota</taxon>
        <taxon>Metazoa</taxon>
        <taxon>Ecdysozoa</taxon>
        <taxon>Arthropoda</taxon>
        <taxon>Chelicerata</taxon>
        <taxon>Arachnida</taxon>
        <taxon>Araneae</taxon>
        <taxon>Araneomorphae</taxon>
        <taxon>Entelegynae</taxon>
        <taxon>Araneoidea</taxon>
        <taxon>Linyphiidae</taxon>
        <taxon>Erigoninae</taxon>
        <taxon>Oedothorax</taxon>
    </lineage>
</organism>
<accession>A0AAV6VV86</accession>
<name>A0AAV6VV86_9ARAC</name>
<evidence type="ECO:0000313" key="2">
    <source>
        <dbReference type="Proteomes" id="UP000827092"/>
    </source>
</evidence>
<gene>
    <name evidence="1" type="ORF">JTE90_000520</name>
</gene>
<protein>
    <submittedName>
        <fullName evidence="1">Uncharacterized protein</fullName>
    </submittedName>
</protein>
<dbReference type="EMBL" id="JAFNEN010000015">
    <property type="protein sequence ID" value="KAG8200437.1"/>
    <property type="molecule type" value="Genomic_DNA"/>
</dbReference>